<dbReference type="AlphaFoldDB" id="A0A7M3MJ40"/>
<gene>
    <name evidence="10" type="ORF">DPQ33_00225</name>
</gene>
<feature type="domain" description="Cation efflux protein transmembrane" evidence="8">
    <location>
        <begin position="23"/>
        <end position="216"/>
    </location>
</feature>
<feature type="domain" description="Cation efflux protein cytoplasmic" evidence="9">
    <location>
        <begin position="223"/>
        <end position="299"/>
    </location>
</feature>
<comment type="similarity">
    <text evidence="2">Belongs to the cation diffusion facilitator (CDF) transporter (TC 2.A.4) family.</text>
</comment>
<dbReference type="PANTHER" id="PTHR43840">
    <property type="entry name" value="MITOCHONDRIAL METAL TRANSPORTER 1-RELATED"/>
    <property type="match status" value="1"/>
</dbReference>
<feature type="transmembrane region" description="Helical" evidence="7">
    <location>
        <begin position="174"/>
        <end position="202"/>
    </location>
</feature>
<evidence type="ECO:0000259" key="8">
    <source>
        <dbReference type="Pfam" id="PF01545"/>
    </source>
</evidence>
<dbReference type="InterPro" id="IPR036837">
    <property type="entry name" value="Cation_efflux_CTD_sf"/>
</dbReference>
<name>A0A7M3MJ40_9BACT</name>
<keyword evidence="5 7" id="KW-1133">Transmembrane helix</keyword>
<evidence type="ECO:0000256" key="3">
    <source>
        <dbReference type="ARBA" id="ARBA00022448"/>
    </source>
</evidence>
<dbReference type="Proteomes" id="UP000448292">
    <property type="component" value="Unassembled WGS sequence"/>
</dbReference>
<dbReference type="Pfam" id="PF16916">
    <property type="entry name" value="ZT_dimer"/>
    <property type="match status" value="1"/>
</dbReference>
<dbReference type="Pfam" id="PF01545">
    <property type="entry name" value="Cation_efflux"/>
    <property type="match status" value="1"/>
</dbReference>
<organism evidence="10 11">
    <name type="scientific">Oceanidesulfovibrio indonesiensis</name>
    <dbReference type="NCBI Taxonomy" id="54767"/>
    <lineage>
        <taxon>Bacteria</taxon>
        <taxon>Pseudomonadati</taxon>
        <taxon>Thermodesulfobacteriota</taxon>
        <taxon>Desulfovibrionia</taxon>
        <taxon>Desulfovibrionales</taxon>
        <taxon>Desulfovibrionaceae</taxon>
        <taxon>Oceanidesulfovibrio</taxon>
    </lineage>
</organism>
<feature type="transmembrane region" description="Helical" evidence="7">
    <location>
        <begin position="21"/>
        <end position="42"/>
    </location>
</feature>
<dbReference type="Gene3D" id="3.30.70.1350">
    <property type="entry name" value="Cation efflux protein, cytoplasmic domain"/>
    <property type="match status" value="1"/>
</dbReference>
<evidence type="ECO:0000313" key="11">
    <source>
        <dbReference type="Proteomes" id="UP000448292"/>
    </source>
</evidence>
<dbReference type="InterPro" id="IPR058533">
    <property type="entry name" value="Cation_efflux_TM"/>
</dbReference>
<evidence type="ECO:0000256" key="1">
    <source>
        <dbReference type="ARBA" id="ARBA00004141"/>
    </source>
</evidence>
<dbReference type="NCBIfam" id="TIGR01297">
    <property type="entry name" value="CDF"/>
    <property type="match status" value="1"/>
</dbReference>
<reference evidence="10 11" key="1">
    <citation type="submission" date="2018-06" db="EMBL/GenBank/DDBJ databases">
        <title>Complete genome of Desulfovibrio indonesiensis P37SLT.</title>
        <authorList>
            <person name="Crispim J.S."/>
            <person name="Vidigal P.M.P."/>
            <person name="Silva L.C.F."/>
            <person name="Laguardia C.N."/>
            <person name="Araujo L.C."/>
            <person name="Dias R.S."/>
            <person name="Sousa M.P."/>
            <person name="Paula S.O."/>
            <person name="Silva C."/>
        </authorList>
    </citation>
    <scope>NUCLEOTIDE SEQUENCE [LARGE SCALE GENOMIC DNA]</scope>
    <source>
        <strain evidence="10 11">P37SLT</strain>
    </source>
</reference>
<dbReference type="GO" id="GO:0008324">
    <property type="term" value="F:monoatomic cation transmembrane transporter activity"/>
    <property type="evidence" value="ECO:0007669"/>
    <property type="project" value="InterPro"/>
</dbReference>
<dbReference type="Gene3D" id="1.20.1510.10">
    <property type="entry name" value="Cation efflux protein transmembrane domain"/>
    <property type="match status" value="1"/>
</dbReference>
<comment type="caution">
    <text evidence="10">The sequence shown here is derived from an EMBL/GenBank/DDBJ whole genome shotgun (WGS) entry which is preliminary data.</text>
</comment>
<dbReference type="InterPro" id="IPR050291">
    <property type="entry name" value="CDF_Transporter"/>
</dbReference>
<evidence type="ECO:0000256" key="4">
    <source>
        <dbReference type="ARBA" id="ARBA00022692"/>
    </source>
</evidence>
<sequence length="304" mass="32289">MKKLLQNSSGHPGNVRAIRRIGWIGLGVNFCLALVKAVAGYLGGSNAVMADAVHSLSDMVTDVALVVGAAFWCAPPDEDHPHGHRRVETLVTAGIGIVVALAAVSIGWEAVSSLLEGGQRKPGWIAFFAAIVSIASKEWLFRWTRVRGEAMDSPAVIANAWHHRSDALSSVPPALAVAVAAAFPSLAMIDSIAALLVAAFVLKAAWNITAPALAELTDKGAPERKVLAIHEICMATPGVRDCHAVRSRYLGSLLQVDLHLLVDPDITVRAGHAIAHEARKKLQSSDHCIHDVIIHVEPYEPGGE</sequence>
<dbReference type="FunFam" id="1.20.1510.10:FF:000006">
    <property type="entry name" value="Divalent cation efflux transporter"/>
    <property type="match status" value="1"/>
</dbReference>
<evidence type="ECO:0000256" key="7">
    <source>
        <dbReference type="SAM" id="Phobius"/>
    </source>
</evidence>
<evidence type="ECO:0000256" key="6">
    <source>
        <dbReference type="ARBA" id="ARBA00023136"/>
    </source>
</evidence>
<accession>A0A7M3MJ40</accession>
<keyword evidence="6 7" id="KW-0472">Membrane</keyword>
<evidence type="ECO:0000313" key="10">
    <source>
        <dbReference type="EMBL" id="TVM19700.1"/>
    </source>
</evidence>
<dbReference type="OrthoDB" id="9806522at2"/>
<dbReference type="GO" id="GO:0016020">
    <property type="term" value="C:membrane"/>
    <property type="evidence" value="ECO:0007669"/>
    <property type="project" value="UniProtKB-SubCell"/>
</dbReference>
<feature type="transmembrane region" description="Helical" evidence="7">
    <location>
        <begin position="123"/>
        <end position="141"/>
    </location>
</feature>
<dbReference type="InterPro" id="IPR027469">
    <property type="entry name" value="Cation_efflux_TMD_sf"/>
</dbReference>
<keyword evidence="3" id="KW-0813">Transport</keyword>
<evidence type="ECO:0000259" key="9">
    <source>
        <dbReference type="Pfam" id="PF16916"/>
    </source>
</evidence>
<dbReference type="InterPro" id="IPR002524">
    <property type="entry name" value="Cation_efflux"/>
</dbReference>
<dbReference type="SUPFAM" id="SSF160240">
    <property type="entry name" value="Cation efflux protein cytoplasmic domain-like"/>
    <property type="match status" value="1"/>
</dbReference>
<dbReference type="EMBL" id="QMIE01000001">
    <property type="protein sequence ID" value="TVM19700.1"/>
    <property type="molecule type" value="Genomic_DNA"/>
</dbReference>
<keyword evidence="11" id="KW-1185">Reference proteome</keyword>
<evidence type="ECO:0000256" key="2">
    <source>
        <dbReference type="ARBA" id="ARBA00008114"/>
    </source>
</evidence>
<dbReference type="PANTHER" id="PTHR43840:SF15">
    <property type="entry name" value="MITOCHONDRIAL METAL TRANSPORTER 1-RELATED"/>
    <property type="match status" value="1"/>
</dbReference>
<evidence type="ECO:0000256" key="5">
    <source>
        <dbReference type="ARBA" id="ARBA00022989"/>
    </source>
</evidence>
<proteinExistence type="inferred from homology"/>
<protein>
    <submittedName>
        <fullName evidence="10">Cation-efflux pump</fullName>
    </submittedName>
</protein>
<dbReference type="InterPro" id="IPR027470">
    <property type="entry name" value="Cation_efflux_CTD"/>
</dbReference>
<keyword evidence="4 7" id="KW-0812">Transmembrane</keyword>
<comment type="subcellular location">
    <subcellularLocation>
        <location evidence="1">Membrane</location>
        <topology evidence="1">Multi-pass membrane protein</topology>
    </subcellularLocation>
</comment>
<dbReference type="SUPFAM" id="SSF161111">
    <property type="entry name" value="Cation efflux protein transmembrane domain-like"/>
    <property type="match status" value="1"/>
</dbReference>
<feature type="transmembrane region" description="Helical" evidence="7">
    <location>
        <begin position="90"/>
        <end position="111"/>
    </location>
</feature>
<dbReference type="RefSeq" id="WP_144301163.1">
    <property type="nucleotide sequence ID" value="NZ_QMIE01000001.1"/>
</dbReference>